<organism evidence="11 12">
    <name type="scientific">Solemya elarraichensis gill symbiont</name>
    <dbReference type="NCBI Taxonomy" id="1918949"/>
    <lineage>
        <taxon>Bacteria</taxon>
        <taxon>Pseudomonadati</taxon>
        <taxon>Pseudomonadota</taxon>
        <taxon>Gammaproteobacteria</taxon>
        <taxon>sulfur-oxidizing symbionts</taxon>
    </lineage>
</organism>
<comment type="subunit">
    <text evidence="6">Monomer.</text>
</comment>
<evidence type="ECO:0000256" key="3">
    <source>
        <dbReference type="ARBA" id="ARBA00022741"/>
    </source>
</evidence>
<dbReference type="InterPro" id="IPR005662">
    <property type="entry name" value="GTPase_Era-like"/>
</dbReference>
<dbReference type="SUPFAM" id="SSF52540">
    <property type="entry name" value="P-loop containing nucleoside triphosphate hydrolases"/>
    <property type="match status" value="1"/>
</dbReference>
<feature type="binding site" evidence="6">
    <location>
        <begin position="126"/>
        <end position="129"/>
    </location>
    <ligand>
        <name>GTP</name>
        <dbReference type="ChEBI" id="CHEBI:37565"/>
    </ligand>
</feature>
<gene>
    <name evidence="6" type="primary">era</name>
    <name evidence="11" type="ORF">BOW52_03665</name>
</gene>
<feature type="region of interest" description="G4" evidence="7">
    <location>
        <begin position="126"/>
        <end position="129"/>
    </location>
</feature>
<dbReference type="NCBIfam" id="TIGR00231">
    <property type="entry name" value="small_GTP"/>
    <property type="match status" value="1"/>
</dbReference>
<comment type="caution">
    <text evidence="11">The sequence shown here is derived from an EMBL/GenBank/DDBJ whole genome shotgun (WGS) entry which is preliminary data.</text>
</comment>
<dbReference type="Pfam" id="PF07650">
    <property type="entry name" value="KH_2"/>
    <property type="match status" value="1"/>
</dbReference>
<comment type="similarity">
    <text evidence="1 6 7 8">Belongs to the TRAFAC class TrmE-Era-EngA-EngB-Septin-like GTPase superfamily. Era GTPase family.</text>
</comment>
<dbReference type="GO" id="GO:0000028">
    <property type="term" value="P:ribosomal small subunit assembly"/>
    <property type="evidence" value="ECO:0007669"/>
    <property type="project" value="TreeGrafter"/>
</dbReference>
<dbReference type="InterPro" id="IPR006073">
    <property type="entry name" value="GTP-bd"/>
</dbReference>
<keyword evidence="6" id="KW-0690">Ribosome biogenesis</keyword>
<dbReference type="HAMAP" id="MF_00367">
    <property type="entry name" value="GTPase_Era"/>
    <property type="match status" value="1"/>
</dbReference>
<evidence type="ECO:0000256" key="6">
    <source>
        <dbReference type="HAMAP-Rule" id="MF_00367"/>
    </source>
</evidence>
<dbReference type="GO" id="GO:0005829">
    <property type="term" value="C:cytosol"/>
    <property type="evidence" value="ECO:0007669"/>
    <property type="project" value="TreeGrafter"/>
</dbReference>
<dbReference type="GO" id="GO:0070181">
    <property type="term" value="F:small ribosomal subunit rRNA binding"/>
    <property type="evidence" value="ECO:0007669"/>
    <property type="project" value="UniProtKB-UniRule"/>
</dbReference>
<dbReference type="InterPro" id="IPR009019">
    <property type="entry name" value="KH_sf_prok-type"/>
</dbReference>
<evidence type="ECO:0000259" key="9">
    <source>
        <dbReference type="PROSITE" id="PS50823"/>
    </source>
</evidence>
<dbReference type="Proteomes" id="UP000190198">
    <property type="component" value="Unassembled WGS sequence"/>
</dbReference>
<proteinExistence type="inferred from homology"/>
<dbReference type="GO" id="GO:0043024">
    <property type="term" value="F:ribosomal small subunit binding"/>
    <property type="evidence" value="ECO:0007669"/>
    <property type="project" value="TreeGrafter"/>
</dbReference>
<dbReference type="PROSITE" id="PS50823">
    <property type="entry name" value="KH_TYPE_2"/>
    <property type="match status" value="1"/>
</dbReference>
<dbReference type="InterPro" id="IPR027417">
    <property type="entry name" value="P-loop_NTPase"/>
</dbReference>
<evidence type="ECO:0000256" key="2">
    <source>
        <dbReference type="ARBA" id="ARBA00020484"/>
    </source>
</evidence>
<feature type="region of interest" description="G3" evidence="7">
    <location>
        <begin position="64"/>
        <end position="67"/>
    </location>
</feature>
<dbReference type="InterPro" id="IPR030388">
    <property type="entry name" value="G_ERA_dom"/>
</dbReference>
<keyword evidence="3 6" id="KW-0547">Nucleotide-binding</keyword>
<evidence type="ECO:0000256" key="5">
    <source>
        <dbReference type="ARBA" id="ARBA00023134"/>
    </source>
</evidence>
<feature type="region of interest" description="G2" evidence="7">
    <location>
        <begin position="43"/>
        <end position="47"/>
    </location>
</feature>
<evidence type="ECO:0000256" key="1">
    <source>
        <dbReference type="ARBA" id="ARBA00007921"/>
    </source>
</evidence>
<reference evidence="11 12" key="1">
    <citation type="submission" date="2016-11" db="EMBL/GenBank/DDBJ databases">
        <title>Mixed transmission modes and dynamic genome evolution in an obligate animal-bacterial symbiosis.</title>
        <authorList>
            <person name="Russell S.L."/>
            <person name="Corbett-Detig R.B."/>
            <person name="Cavanaugh C.M."/>
        </authorList>
    </citation>
    <scope>NUCLEOTIDE SEQUENCE [LARGE SCALE GENOMIC DNA]</scope>
    <source>
        <strain evidence="11">Sp-SM6</strain>
    </source>
</reference>
<dbReference type="FunFam" id="3.40.50.300:FF:000094">
    <property type="entry name" value="GTPase Era"/>
    <property type="match status" value="1"/>
</dbReference>
<comment type="subcellular location">
    <subcellularLocation>
        <location evidence="6">Cytoplasm</location>
    </subcellularLocation>
    <subcellularLocation>
        <location evidence="6">Cell membrane</location>
        <topology evidence="6">Peripheral membrane protein</topology>
    </subcellularLocation>
</comment>
<feature type="region of interest" description="G1" evidence="7">
    <location>
        <begin position="17"/>
        <end position="24"/>
    </location>
</feature>
<dbReference type="RefSeq" id="WP_078476494.1">
    <property type="nucleotide sequence ID" value="NZ_MPRK01000045.1"/>
</dbReference>
<dbReference type="PROSITE" id="PS51713">
    <property type="entry name" value="G_ERA"/>
    <property type="match status" value="1"/>
</dbReference>
<evidence type="ECO:0000313" key="12">
    <source>
        <dbReference type="Proteomes" id="UP000190198"/>
    </source>
</evidence>
<dbReference type="CDD" id="cd04163">
    <property type="entry name" value="Era"/>
    <property type="match status" value="1"/>
</dbReference>
<feature type="domain" description="Era-type G" evidence="10">
    <location>
        <begin position="9"/>
        <end position="177"/>
    </location>
</feature>
<dbReference type="NCBIfam" id="NF000908">
    <property type="entry name" value="PRK00089.1"/>
    <property type="match status" value="1"/>
</dbReference>
<keyword evidence="6" id="KW-0963">Cytoplasm</keyword>
<sequence length="301" mass="33839">MQAEDKVTRCGYAAIVGRPNVGKSTLLNRLVGQKIAITSHKPQTTRHAILGIKTNDDGQILFVDTPGIHKRGGKALNRILNQTAESVLSDVDVIVFVVQAGSWTEEDEKVLKGIKRSGRPTILVLNKMDKLERREEALQLLSELSKKHAFEQMIPASALQGKQLDVVESEVMKLLPEGAIWYPEDQVTDRSERFLAAELLREQLTRRYAKELPYAVTVEIERFEDEGSRYRISAVVWVEKPGQKGILLGHKGGAMKETARIARESMESSFGRKVWLDVWVKVKKSWSSDERSIASLGYTDQ</sequence>
<dbReference type="Gene3D" id="3.30.300.20">
    <property type="match status" value="1"/>
</dbReference>
<dbReference type="Gene3D" id="3.40.50.300">
    <property type="entry name" value="P-loop containing nucleotide triphosphate hydrolases"/>
    <property type="match status" value="1"/>
</dbReference>
<dbReference type="InterPro" id="IPR005225">
    <property type="entry name" value="Small_GTP-bd"/>
</dbReference>
<keyword evidence="6" id="KW-0472">Membrane</keyword>
<dbReference type="PANTHER" id="PTHR42698">
    <property type="entry name" value="GTPASE ERA"/>
    <property type="match status" value="1"/>
</dbReference>
<dbReference type="GO" id="GO:0005886">
    <property type="term" value="C:plasma membrane"/>
    <property type="evidence" value="ECO:0007669"/>
    <property type="project" value="UniProtKB-SubCell"/>
</dbReference>
<protein>
    <recommendedName>
        <fullName evidence="2 6">GTPase Era</fullName>
    </recommendedName>
</protein>
<accession>A0A1T2LAH7</accession>
<evidence type="ECO:0000256" key="7">
    <source>
        <dbReference type="PROSITE-ProRule" id="PRU01050"/>
    </source>
</evidence>
<dbReference type="SUPFAM" id="SSF54814">
    <property type="entry name" value="Prokaryotic type KH domain (KH-domain type II)"/>
    <property type="match status" value="1"/>
</dbReference>
<dbReference type="OrthoDB" id="9805918at2"/>
<dbReference type="NCBIfam" id="TIGR00436">
    <property type="entry name" value="era"/>
    <property type="match status" value="1"/>
</dbReference>
<dbReference type="GO" id="GO:0003924">
    <property type="term" value="F:GTPase activity"/>
    <property type="evidence" value="ECO:0007669"/>
    <property type="project" value="UniProtKB-UniRule"/>
</dbReference>
<evidence type="ECO:0000313" key="11">
    <source>
        <dbReference type="EMBL" id="OOZ42103.1"/>
    </source>
</evidence>
<keyword evidence="6" id="KW-0699">rRNA-binding</keyword>
<name>A0A1T2LAH7_9GAMM</name>
<dbReference type="EMBL" id="MPRK01000045">
    <property type="protein sequence ID" value="OOZ42103.1"/>
    <property type="molecule type" value="Genomic_DNA"/>
</dbReference>
<dbReference type="Pfam" id="PF01926">
    <property type="entry name" value="MMR_HSR1"/>
    <property type="match status" value="1"/>
</dbReference>
<feature type="binding site" evidence="6">
    <location>
        <begin position="64"/>
        <end position="68"/>
    </location>
    <ligand>
        <name>GTP</name>
        <dbReference type="ChEBI" id="CHEBI:37565"/>
    </ligand>
</feature>
<keyword evidence="6" id="KW-1003">Cell membrane</keyword>
<feature type="binding site" evidence="6">
    <location>
        <begin position="17"/>
        <end position="24"/>
    </location>
    <ligand>
        <name>GTP</name>
        <dbReference type="ChEBI" id="CHEBI:37565"/>
    </ligand>
</feature>
<dbReference type="PANTHER" id="PTHR42698:SF1">
    <property type="entry name" value="GTPASE ERA, MITOCHONDRIAL"/>
    <property type="match status" value="1"/>
</dbReference>
<keyword evidence="5 6" id="KW-0342">GTP-binding</keyword>
<dbReference type="CDD" id="cd22534">
    <property type="entry name" value="KH-II_Era"/>
    <property type="match status" value="1"/>
</dbReference>
<dbReference type="AlphaFoldDB" id="A0A1T2LAH7"/>
<feature type="domain" description="KH type-2" evidence="9">
    <location>
        <begin position="200"/>
        <end position="284"/>
    </location>
</feature>
<evidence type="ECO:0000256" key="8">
    <source>
        <dbReference type="RuleBase" id="RU003761"/>
    </source>
</evidence>
<dbReference type="InterPro" id="IPR004044">
    <property type="entry name" value="KH_dom_type_2"/>
</dbReference>
<keyword evidence="4 6" id="KW-0694">RNA-binding</keyword>
<dbReference type="InterPro" id="IPR015946">
    <property type="entry name" value="KH_dom-like_a/b"/>
</dbReference>
<feature type="region of interest" description="G5" evidence="7">
    <location>
        <begin position="156"/>
        <end position="158"/>
    </location>
</feature>
<keyword evidence="12" id="KW-1185">Reference proteome</keyword>
<comment type="function">
    <text evidence="6">An essential GTPase that binds both GDP and GTP, with rapid nucleotide exchange. Plays a role in 16S rRNA processing and 30S ribosomal subunit biogenesis and possibly also in cell cycle regulation and energy metabolism.</text>
</comment>
<dbReference type="GO" id="GO:0005525">
    <property type="term" value="F:GTP binding"/>
    <property type="evidence" value="ECO:0007669"/>
    <property type="project" value="UniProtKB-UniRule"/>
</dbReference>
<evidence type="ECO:0000256" key="4">
    <source>
        <dbReference type="ARBA" id="ARBA00022884"/>
    </source>
</evidence>
<dbReference type="PRINTS" id="PR00326">
    <property type="entry name" value="GTP1OBG"/>
</dbReference>
<evidence type="ECO:0000259" key="10">
    <source>
        <dbReference type="PROSITE" id="PS51713"/>
    </source>
</evidence>